<dbReference type="EMBL" id="BAAADS010000001">
    <property type="protein sequence ID" value="GAA0591793.1"/>
    <property type="molecule type" value="Genomic_DNA"/>
</dbReference>
<evidence type="ECO:0000256" key="1">
    <source>
        <dbReference type="ARBA" id="ARBA00022801"/>
    </source>
</evidence>
<evidence type="ECO:0000313" key="3">
    <source>
        <dbReference type="EMBL" id="GAA0591793.1"/>
    </source>
</evidence>
<dbReference type="Pfam" id="PF02129">
    <property type="entry name" value="Peptidase_S15"/>
    <property type="match status" value="1"/>
</dbReference>
<comment type="caution">
    <text evidence="3">The sequence shown here is derived from an EMBL/GenBank/DDBJ whole genome shotgun (WGS) entry which is preliminary data.</text>
</comment>
<reference evidence="3 4" key="1">
    <citation type="journal article" date="2019" name="Int. J. Syst. Evol. Microbiol.">
        <title>The Global Catalogue of Microorganisms (GCM) 10K type strain sequencing project: providing services to taxonomists for standard genome sequencing and annotation.</title>
        <authorList>
            <consortium name="The Broad Institute Genomics Platform"/>
            <consortium name="The Broad Institute Genome Sequencing Center for Infectious Disease"/>
            <person name="Wu L."/>
            <person name="Ma J."/>
        </authorList>
    </citation>
    <scope>NUCLEOTIDE SEQUENCE [LARGE SCALE GENOMIC DNA]</scope>
    <source>
        <strain evidence="3 4">JCM 15395</strain>
    </source>
</reference>
<dbReference type="Gene3D" id="3.40.50.1820">
    <property type="entry name" value="alpha/beta hydrolase"/>
    <property type="match status" value="1"/>
</dbReference>
<dbReference type="GO" id="GO:0016787">
    <property type="term" value="F:hydrolase activity"/>
    <property type="evidence" value="ECO:0007669"/>
    <property type="project" value="UniProtKB-KW"/>
</dbReference>
<keyword evidence="1 3" id="KW-0378">Hydrolase</keyword>
<dbReference type="InterPro" id="IPR000383">
    <property type="entry name" value="Xaa-Pro-like_dom"/>
</dbReference>
<organism evidence="3 4">
    <name type="scientific">Virgibacillus siamensis</name>
    <dbReference type="NCBI Taxonomy" id="480071"/>
    <lineage>
        <taxon>Bacteria</taxon>
        <taxon>Bacillati</taxon>
        <taxon>Bacillota</taxon>
        <taxon>Bacilli</taxon>
        <taxon>Bacillales</taxon>
        <taxon>Bacillaceae</taxon>
        <taxon>Virgibacillus</taxon>
    </lineage>
</organism>
<dbReference type="Gene3D" id="2.60.120.260">
    <property type="entry name" value="Galactose-binding domain-like"/>
    <property type="match status" value="1"/>
</dbReference>
<dbReference type="RefSeq" id="WP_343809966.1">
    <property type="nucleotide sequence ID" value="NZ_BAAADS010000001.1"/>
</dbReference>
<dbReference type="InterPro" id="IPR029058">
    <property type="entry name" value="AB_hydrolase_fold"/>
</dbReference>
<keyword evidence="4" id="KW-1185">Reference proteome</keyword>
<feature type="domain" description="Xaa-Pro dipeptidyl-peptidase C-terminal" evidence="2">
    <location>
        <begin position="319"/>
        <end position="570"/>
    </location>
</feature>
<dbReference type="Proteomes" id="UP001500866">
    <property type="component" value="Unassembled WGS sequence"/>
</dbReference>
<dbReference type="InterPro" id="IPR013736">
    <property type="entry name" value="Xaa-Pro_dipept_C"/>
</dbReference>
<accession>A0ABN1FJ09</accession>
<dbReference type="SUPFAM" id="SSF49785">
    <property type="entry name" value="Galactose-binding domain-like"/>
    <property type="match status" value="1"/>
</dbReference>
<dbReference type="InterPro" id="IPR008979">
    <property type="entry name" value="Galactose-bd-like_sf"/>
</dbReference>
<dbReference type="SMART" id="SM00939">
    <property type="entry name" value="PepX_C"/>
    <property type="match status" value="1"/>
</dbReference>
<dbReference type="Pfam" id="PF08530">
    <property type="entry name" value="PepX_C"/>
    <property type="match status" value="1"/>
</dbReference>
<protein>
    <submittedName>
        <fullName evidence="3">CocE/NonD family hydrolase</fullName>
    </submittedName>
</protein>
<dbReference type="NCBIfam" id="TIGR00976">
    <property type="entry name" value="CocE_NonD"/>
    <property type="match status" value="1"/>
</dbReference>
<dbReference type="InterPro" id="IPR005674">
    <property type="entry name" value="CocE/Ser_esterase"/>
</dbReference>
<dbReference type="PANTHER" id="PTHR43056">
    <property type="entry name" value="PEPTIDASE S9 PROLYL OLIGOPEPTIDASE"/>
    <property type="match status" value="1"/>
</dbReference>
<dbReference type="PANTHER" id="PTHR43056:SF10">
    <property type="entry name" value="COCE_NOND FAMILY, PUTATIVE (AFU_ORTHOLOGUE AFUA_7G00600)-RELATED"/>
    <property type="match status" value="1"/>
</dbReference>
<evidence type="ECO:0000313" key="4">
    <source>
        <dbReference type="Proteomes" id="UP001500866"/>
    </source>
</evidence>
<sequence length="578" mass="65579">MQIILDKNVACTLRDGTILYSDIYRPGEEGNFPVLLTRLPYGKDLPFYSHRYLDTNRLVQNGYVVIIQDVRGRFESEGEFVPFIHEAKDGYDAVEWAAALPYSSGKVGMFGLSYYGFTQLAAAAERPPHLEAIFPSQSLNDPRRGNMYHNGAYGLGTSETWALESIVPDMLKRKYGAGTKKYQEMMNKAANFINHINEWYHYKPISEWPPLRELGVGDYFFEQLHLELNDSSWDKASVFNRYKEMDVPAYHVAGWYDSLLQSTLENYVEMDQLGSQQQKLIIGPWAHGDFKSVIGERNFGIHASEDWIDLNNDLTGLHIDWFNHWLKAEQSKNIDEPPVKLFVMGTNRWRSEQEWPLARTQYTPFYLHSHGQANSRSGDGTLSFAKPGDEAVDSYIHNPDQPVPTVGGGTLYDGVQTTGPHDQKVIENRDDVLVYTSEKLDKPLEVTGPINVKLWAATDAPDTDFTAKLVDVFPDGTAINLTDGIVRSCYRNGYTPEPELNGEIVEYEMDLWATSNVFLPDHQIRIEIASSNFPRFDVNPNTGKTMLNSAETKPAKQTIYHNEEYPSHVVLPVIPNEA</sequence>
<dbReference type="Gene3D" id="1.10.3020.10">
    <property type="entry name" value="alpha-amino acid ester hydrolase ( Helical cap domain)"/>
    <property type="match status" value="1"/>
</dbReference>
<evidence type="ECO:0000259" key="2">
    <source>
        <dbReference type="SMART" id="SM00939"/>
    </source>
</evidence>
<dbReference type="InterPro" id="IPR050585">
    <property type="entry name" value="Xaa-Pro_dipeptidyl-ppase/CocE"/>
</dbReference>
<name>A0ABN1FJ09_9BACI</name>
<proteinExistence type="predicted"/>
<dbReference type="SUPFAM" id="SSF53474">
    <property type="entry name" value="alpha/beta-Hydrolases"/>
    <property type="match status" value="1"/>
</dbReference>
<gene>
    <name evidence="3" type="ORF">GCM10009001_04920</name>
</gene>